<dbReference type="Proteomes" id="UP001589733">
    <property type="component" value="Unassembled WGS sequence"/>
</dbReference>
<evidence type="ECO:0000256" key="1">
    <source>
        <dbReference type="SAM" id="MobiDB-lite"/>
    </source>
</evidence>
<evidence type="ECO:0000313" key="3">
    <source>
        <dbReference type="EMBL" id="MFB9991426.1"/>
    </source>
</evidence>
<dbReference type="Pfam" id="PF12773">
    <property type="entry name" value="DZR"/>
    <property type="match status" value="1"/>
</dbReference>
<keyword evidence="4" id="KW-1185">Reference proteome</keyword>
<dbReference type="EMBL" id="JBHLYR010000015">
    <property type="protein sequence ID" value="MFB9991426.1"/>
    <property type="molecule type" value="Genomic_DNA"/>
</dbReference>
<dbReference type="RefSeq" id="WP_380006402.1">
    <property type="nucleotide sequence ID" value="NZ_JBHLYR010000015.1"/>
</dbReference>
<evidence type="ECO:0000259" key="2">
    <source>
        <dbReference type="Pfam" id="PF12773"/>
    </source>
</evidence>
<name>A0ABV6AVA0_9DEIO</name>
<sequence>MNHDLNRRGTQNRGAAERREQEFSPLTYRLCPRCLRAVPGHSPERYCVNDGTKLLSACPVCQAAILSPYTLFCAGCGRPFAAEP</sequence>
<gene>
    <name evidence="3" type="ORF">ACFFLM_05495</name>
</gene>
<organism evidence="3 4">
    <name type="scientific">Deinococcus oregonensis</name>
    <dbReference type="NCBI Taxonomy" id="1805970"/>
    <lineage>
        <taxon>Bacteria</taxon>
        <taxon>Thermotogati</taxon>
        <taxon>Deinococcota</taxon>
        <taxon>Deinococci</taxon>
        <taxon>Deinococcales</taxon>
        <taxon>Deinococcaceae</taxon>
        <taxon>Deinococcus</taxon>
    </lineage>
</organism>
<protein>
    <submittedName>
        <fullName evidence="3">Zinc ribbon domain-containing protein</fullName>
    </submittedName>
</protein>
<accession>A0ABV6AVA0</accession>
<dbReference type="InterPro" id="IPR025874">
    <property type="entry name" value="DZR"/>
</dbReference>
<comment type="caution">
    <text evidence="3">The sequence shown here is derived from an EMBL/GenBank/DDBJ whole genome shotgun (WGS) entry which is preliminary data.</text>
</comment>
<reference evidence="3 4" key="1">
    <citation type="submission" date="2024-09" db="EMBL/GenBank/DDBJ databases">
        <authorList>
            <person name="Sun Q."/>
            <person name="Mori K."/>
        </authorList>
    </citation>
    <scope>NUCLEOTIDE SEQUENCE [LARGE SCALE GENOMIC DNA]</scope>
    <source>
        <strain evidence="3 4">JCM 13503</strain>
    </source>
</reference>
<feature type="region of interest" description="Disordered" evidence="1">
    <location>
        <begin position="1"/>
        <end position="21"/>
    </location>
</feature>
<feature type="domain" description="DZANK-type" evidence="2">
    <location>
        <begin position="31"/>
        <end position="77"/>
    </location>
</feature>
<proteinExistence type="predicted"/>
<evidence type="ECO:0000313" key="4">
    <source>
        <dbReference type="Proteomes" id="UP001589733"/>
    </source>
</evidence>